<dbReference type="AlphaFoldDB" id="A0A5C4JV05"/>
<feature type="region of interest" description="Disordered" evidence="1">
    <location>
        <begin position="1"/>
        <end position="23"/>
    </location>
</feature>
<name>A0A5C4JV05_9HYPH</name>
<dbReference type="Proteomes" id="UP000307874">
    <property type="component" value="Unassembled WGS sequence"/>
</dbReference>
<keyword evidence="3" id="KW-1185">Reference proteome</keyword>
<evidence type="ECO:0000313" key="2">
    <source>
        <dbReference type="EMBL" id="TNB49074.1"/>
    </source>
</evidence>
<sequence>MTEKTILPPPPEEPSTRLSCVVQPSSPPFAGIRTVPAPHDNAGFVFAMQHTSSRSMQRFLRFSF</sequence>
<proteinExistence type="predicted"/>
<reference evidence="2 3" key="1">
    <citation type="submission" date="2019-06" db="EMBL/GenBank/DDBJ databases">
        <title>Martelella lutilitoris sp. nov., isolated from a tidal mudflat.</title>
        <authorList>
            <person name="Kim Y.-J."/>
        </authorList>
    </citation>
    <scope>NUCLEOTIDE SEQUENCE [LARGE SCALE GENOMIC DNA]</scope>
    <source>
        <strain evidence="2 3">GH2-6</strain>
    </source>
</reference>
<gene>
    <name evidence="2" type="ORF">FF124_03515</name>
</gene>
<protein>
    <submittedName>
        <fullName evidence="2">Uncharacterized protein</fullName>
    </submittedName>
</protein>
<comment type="caution">
    <text evidence="2">The sequence shown here is derived from an EMBL/GenBank/DDBJ whole genome shotgun (WGS) entry which is preliminary data.</text>
</comment>
<accession>A0A5C4JV05</accession>
<organism evidence="2 3">
    <name type="scientific">Martelella lutilitoris</name>
    <dbReference type="NCBI Taxonomy" id="2583532"/>
    <lineage>
        <taxon>Bacteria</taxon>
        <taxon>Pseudomonadati</taxon>
        <taxon>Pseudomonadota</taxon>
        <taxon>Alphaproteobacteria</taxon>
        <taxon>Hyphomicrobiales</taxon>
        <taxon>Aurantimonadaceae</taxon>
        <taxon>Martelella</taxon>
    </lineage>
</organism>
<dbReference type="RefSeq" id="WP_138747109.1">
    <property type="nucleotide sequence ID" value="NZ_VCLB01000002.1"/>
</dbReference>
<evidence type="ECO:0000256" key="1">
    <source>
        <dbReference type="SAM" id="MobiDB-lite"/>
    </source>
</evidence>
<evidence type="ECO:0000313" key="3">
    <source>
        <dbReference type="Proteomes" id="UP000307874"/>
    </source>
</evidence>
<dbReference type="EMBL" id="VCLB01000002">
    <property type="protein sequence ID" value="TNB49074.1"/>
    <property type="molecule type" value="Genomic_DNA"/>
</dbReference>